<dbReference type="PROSITE" id="PS50090">
    <property type="entry name" value="MYB_LIKE"/>
    <property type="match status" value="1"/>
</dbReference>
<dbReference type="InterPro" id="IPR036427">
    <property type="entry name" value="Bromodomain-like_sf"/>
</dbReference>
<dbReference type="Proteomes" id="UP000604825">
    <property type="component" value="Unassembled WGS sequence"/>
</dbReference>
<evidence type="ECO:0000313" key="4">
    <source>
        <dbReference type="EMBL" id="CAD6224403.1"/>
    </source>
</evidence>
<dbReference type="SUPFAM" id="SSF47370">
    <property type="entry name" value="Bromodomain"/>
    <property type="match status" value="1"/>
</dbReference>
<dbReference type="EMBL" id="CAJGYO010000004">
    <property type="protein sequence ID" value="CAD6224403.1"/>
    <property type="molecule type" value="Genomic_DNA"/>
</dbReference>
<feature type="compositionally biased region" description="Gly residues" evidence="2">
    <location>
        <begin position="29"/>
        <end position="41"/>
    </location>
</feature>
<dbReference type="SMART" id="SM00717">
    <property type="entry name" value="SANT"/>
    <property type="match status" value="1"/>
</dbReference>
<feature type="compositionally biased region" description="Polar residues" evidence="2">
    <location>
        <begin position="555"/>
        <end position="571"/>
    </location>
</feature>
<proteinExistence type="predicted"/>
<dbReference type="AlphaFoldDB" id="A0A811NLB5"/>
<feature type="region of interest" description="Disordered" evidence="2">
    <location>
        <begin position="465"/>
        <end position="653"/>
    </location>
</feature>
<evidence type="ECO:0000259" key="3">
    <source>
        <dbReference type="PROSITE" id="PS50090"/>
    </source>
</evidence>
<dbReference type="Gene3D" id="1.20.920.10">
    <property type="entry name" value="Bromodomain-like"/>
    <property type="match status" value="1"/>
</dbReference>
<comment type="caution">
    <text evidence="4">The sequence shown here is derived from an EMBL/GenBank/DDBJ whole genome shotgun (WGS) entry which is preliminary data.</text>
</comment>
<name>A0A811NLB5_9POAL</name>
<evidence type="ECO:0000256" key="1">
    <source>
        <dbReference type="ARBA" id="ARBA00023117"/>
    </source>
</evidence>
<evidence type="ECO:0000313" key="5">
    <source>
        <dbReference type="Proteomes" id="UP000604825"/>
    </source>
</evidence>
<feature type="compositionally biased region" description="Basic and acidic residues" evidence="2">
    <location>
        <begin position="197"/>
        <end position="214"/>
    </location>
</feature>
<dbReference type="InterPro" id="IPR009057">
    <property type="entry name" value="Homeodomain-like_sf"/>
</dbReference>
<reference evidence="4" key="1">
    <citation type="submission" date="2020-10" db="EMBL/GenBank/DDBJ databases">
        <authorList>
            <person name="Han B."/>
            <person name="Lu T."/>
            <person name="Zhao Q."/>
            <person name="Huang X."/>
            <person name="Zhao Y."/>
        </authorList>
    </citation>
    <scope>NUCLEOTIDE SEQUENCE</scope>
</reference>
<keyword evidence="5" id="KW-1185">Reference proteome</keyword>
<accession>A0A811NLB5</accession>
<feature type="region of interest" description="Disordered" evidence="2">
    <location>
        <begin position="140"/>
        <end position="160"/>
    </location>
</feature>
<keyword evidence="1" id="KW-0103">Bromodomain</keyword>
<dbReference type="InterPro" id="IPR001005">
    <property type="entry name" value="SANT/Myb"/>
</dbReference>
<dbReference type="SUPFAM" id="SSF46689">
    <property type="entry name" value="Homeodomain-like"/>
    <property type="match status" value="1"/>
</dbReference>
<evidence type="ECO:0000256" key="2">
    <source>
        <dbReference type="SAM" id="MobiDB-lite"/>
    </source>
</evidence>
<dbReference type="PANTHER" id="PTHR37888">
    <property type="entry name" value="DNA-BINDING BROMODOMAIN-CONTAINING PROTEIN"/>
    <property type="match status" value="1"/>
</dbReference>
<gene>
    <name evidence="4" type="ORF">NCGR_LOCUS16699</name>
</gene>
<dbReference type="CDD" id="cd00167">
    <property type="entry name" value="SANT"/>
    <property type="match status" value="1"/>
</dbReference>
<feature type="region of interest" description="Disordered" evidence="2">
    <location>
        <begin position="1"/>
        <end position="46"/>
    </location>
</feature>
<dbReference type="PANTHER" id="PTHR37888:SF15">
    <property type="entry name" value="DNA-BINDING BROMODOMAIN-CONTAINING PROTEIN"/>
    <property type="match status" value="1"/>
</dbReference>
<feature type="compositionally biased region" description="Basic and acidic residues" evidence="2">
    <location>
        <begin position="468"/>
        <end position="479"/>
    </location>
</feature>
<feature type="domain" description="Myb-like" evidence="3">
    <location>
        <begin position="83"/>
        <end position="135"/>
    </location>
</feature>
<feature type="region of interest" description="Disordered" evidence="2">
    <location>
        <begin position="197"/>
        <end position="316"/>
    </location>
</feature>
<feature type="compositionally biased region" description="Low complexity" evidence="2">
    <location>
        <begin position="263"/>
        <end position="284"/>
    </location>
</feature>
<dbReference type="OrthoDB" id="1742084at2759"/>
<feature type="compositionally biased region" description="Basic and acidic residues" evidence="2">
    <location>
        <begin position="491"/>
        <end position="505"/>
    </location>
</feature>
<organism evidence="4 5">
    <name type="scientific">Miscanthus lutarioriparius</name>
    <dbReference type="NCBI Taxonomy" id="422564"/>
    <lineage>
        <taxon>Eukaryota</taxon>
        <taxon>Viridiplantae</taxon>
        <taxon>Streptophyta</taxon>
        <taxon>Embryophyta</taxon>
        <taxon>Tracheophyta</taxon>
        <taxon>Spermatophyta</taxon>
        <taxon>Magnoliopsida</taxon>
        <taxon>Liliopsida</taxon>
        <taxon>Poales</taxon>
        <taxon>Poaceae</taxon>
        <taxon>PACMAD clade</taxon>
        <taxon>Panicoideae</taxon>
        <taxon>Andropogonodae</taxon>
        <taxon>Andropogoneae</taxon>
        <taxon>Saccharinae</taxon>
        <taxon>Miscanthus</taxon>
    </lineage>
</organism>
<protein>
    <recommendedName>
        <fullName evidence="3">Myb-like domain-containing protein</fullName>
    </recommendedName>
</protein>
<feature type="compositionally biased region" description="Acidic residues" evidence="2">
    <location>
        <begin position="145"/>
        <end position="156"/>
    </location>
</feature>
<sequence>MADCHDHHAIFFTDKNQTGPRKEKATGESNGGKGNGQGGAGLRPHLHCLTGDNAGRMADGSEGTDVSPESEATAAAVKGGEIWGTLEELLLACAVTRHGTASWDSVAMEVQTRSPVAARPGLTPHSCRLRFRHLHRRFSTVGSGGEEEAEAEEDPDASAAEGWVDELRRLRVAELRRDVERCDLSIGTLQSKVKWLREERERERSVSGEAKPDEVSVNDRLSSPSEEPGRSCRESNSTDLKPPKHPGHQGGGGGAKEEEVAKQEASVESAASSKESSDVRSSASLCRRRRGSEKADEEEEEAASASRPPPARSPPLASLVDAVSAKLGSALQQLREHGNEESAAYRGTIRRHVDLESVRRRLDASAASHADDDHHFPARELYRDLLLLCTNAVVFFPRGTPEHAAAVEARALVTGHASAVLHEPKQEHVAVAAPAAAAGADIVGSLIEKGKKPLIVCRKRSSIPKAAARKEESTMKGEAEAAAAAEEESEDEKKSVAAAIKDKAWGVRTKKSRGGKNSAGPGRNMAKAADDADGPRNGAGGLAKKRNAVDFLKRLNQSPPRKRGSGSQLGTTRKRSAAMEQQTTTGRKRGTGRKEGTGRGGSRRGGKAAGTKRGVGRPQKRGPAPATPPPSKRAKTNSRSEKSSGTGKRGGRK</sequence>